<accession>A0A5C5YQD8</accession>
<evidence type="ECO:0000313" key="3">
    <source>
        <dbReference type="Proteomes" id="UP000318478"/>
    </source>
</evidence>
<protein>
    <submittedName>
        <fullName evidence="2">Uncharacterized protein</fullName>
    </submittedName>
</protein>
<comment type="caution">
    <text evidence="2">The sequence shown here is derived from an EMBL/GenBank/DDBJ whole genome shotgun (WGS) entry which is preliminary data.</text>
</comment>
<dbReference type="Proteomes" id="UP000318478">
    <property type="component" value="Unassembled WGS sequence"/>
</dbReference>
<evidence type="ECO:0000256" key="1">
    <source>
        <dbReference type="SAM" id="MobiDB-lite"/>
    </source>
</evidence>
<feature type="compositionally biased region" description="Polar residues" evidence="1">
    <location>
        <begin position="50"/>
        <end position="59"/>
    </location>
</feature>
<proteinExistence type="predicted"/>
<reference evidence="2 3" key="1">
    <citation type="submission" date="2019-02" db="EMBL/GenBank/DDBJ databases">
        <title>Deep-cultivation of Planctomycetes and their phenomic and genomic characterization uncovers novel biology.</title>
        <authorList>
            <person name="Wiegand S."/>
            <person name="Jogler M."/>
            <person name="Boedeker C."/>
            <person name="Pinto D."/>
            <person name="Vollmers J."/>
            <person name="Rivas-Marin E."/>
            <person name="Kohn T."/>
            <person name="Peeters S.H."/>
            <person name="Heuer A."/>
            <person name="Rast P."/>
            <person name="Oberbeckmann S."/>
            <person name="Bunk B."/>
            <person name="Jeske O."/>
            <person name="Meyerdierks A."/>
            <person name="Storesund J.E."/>
            <person name="Kallscheuer N."/>
            <person name="Luecker S."/>
            <person name="Lage O.M."/>
            <person name="Pohl T."/>
            <person name="Merkel B.J."/>
            <person name="Hornburger P."/>
            <person name="Mueller R.-W."/>
            <person name="Bruemmer F."/>
            <person name="Labrenz M."/>
            <person name="Spormann A.M."/>
            <person name="Op Den Camp H."/>
            <person name="Overmann J."/>
            <person name="Amann R."/>
            <person name="Jetten M.S.M."/>
            <person name="Mascher T."/>
            <person name="Medema M.H."/>
            <person name="Devos D.P."/>
            <person name="Kaster A.-K."/>
            <person name="Ovreas L."/>
            <person name="Rohde M."/>
            <person name="Galperin M.Y."/>
            <person name="Jogler C."/>
        </authorList>
    </citation>
    <scope>NUCLEOTIDE SEQUENCE [LARGE SCALE GENOMIC DNA]</scope>
    <source>
        <strain evidence="2 3">Pla123a</strain>
    </source>
</reference>
<dbReference type="EMBL" id="SJPO01000005">
    <property type="protein sequence ID" value="TWT76977.1"/>
    <property type="molecule type" value="Genomic_DNA"/>
</dbReference>
<dbReference type="AlphaFoldDB" id="A0A5C5YQD8"/>
<evidence type="ECO:0000313" key="2">
    <source>
        <dbReference type="EMBL" id="TWT76977.1"/>
    </source>
</evidence>
<feature type="region of interest" description="Disordered" evidence="1">
    <location>
        <begin position="1"/>
        <end position="59"/>
    </location>
</feature>
<name>A0A5C5YQD8_9BACT</name>
<organism evidence="2 3">
    <name type="scientific">Posidoniimonas polymericola</name>
    <dbReference type="NCBI Taxonomy" id="2528002"/>
    <lineage>
        <taxon>Bacteria</taxon>
        <taxon>Pseudomonadati</taxon>
        <taxon>Planctomycetota</taxon>
        <taxon>Planctomycetia</taxon>
        <taxon>Pirellulales</taxon>
        <taxon>Lacipirellulaceae</taxon>
        <taxon>Posidoniimonas</taxon>
    </lineage>
</organism>
<keyword evidence="3" id="KW-1185">Reference proteome</keyword>
<gene>
    <name evidence="2" type="ORF">Pla123a_24020</name>
</gene>
<sequence precursor="true">MAGAARRLSGYNGFPVAARGGGHSQPAVAGPCFSRPANRSSWQNDHRRTYLSSTENHEC</sequence>